<dbReference type="RefSeq" id="WP_111343422.1">
    <property type="nucleotide sequence ID" value="NZ_QHHQ01000001.1"/>
</dbReference>
<dbReference type="GO" id="GO:0046872">
    <property type="term" value="F:metal ion binding"/>
    <property type="evidence" value="ECO:0007669"/>
    <property type="project" value="UniProtKB-KW"/>
</dbReference>
<dbReference type="Pfam" id="PF05875">
    <property type="entry name" value="Ceramidase"/>
    <property type="match status" value="1"/>
</dbReference>
<feature type="transmembrane region" description="Helical" evidence="8">
    <location>
        <begin position="195"/>
        <end position="214"/>
    </location>
</feature>
<evidence type="ECO:0008006" key="11">
    <source>
        <dbReference type="Google" id="ProtNLM"/>
    </source>
</evidence>
<comment type="caution">
    <text evidence="9">The sequence shown here is derived from an EMBL/GenBank/DDBJ whole genome shotgun (WGS) entry which is preliminary data.</text>
</comment>
<dbReference type="InterPro" id="IPR008901">
    <property type="entry name" value="ACER"/>
</dbReference>
<gene>
    <name evidence="9" type="ORF">DLJ53_06900</name>
</gene>
<feature type="transmembrane region" description="Helical" evidence="8">
    <location>
        <begin position="52"/>
        <end position="72"/>
    </location>
</feature>
<dbReference type="EMBL" id="QHHQ01000001">
    <property type="protein sequence ID" value="RAI04170.1"/>
    <property type="molecule type" value="Genomic_DNA"/>
</dbReference>
<protein>
    <recommendedName>
        <fullName evidence="11">Ceramidase</fullName>
    </recommendedName>
</protein>
<feature type="transmembrane region" description="Helical" evidence="8">
    <location>
        <begin position="104"/>
        <end position="126"/>
    </location>
</feature>
<feature type="binding site" evidence="7">
    <location>
        <position position="70"/>
    </location>
    <ligand>
        <name>Zn(2+)</name>
        <dbReference type="ChEBI" id="CHEBI:29105"/>
        <note>catalytic</note>
    </ligand>
</feature>
<dbReference type="GO" id="GO:0006672">
    <property type="term" value="P:ceramide metabolic process"/>
    <property type="evidence" value="ECO:0007669"/>
    <property type="project" value="InterPro"/>
</dbReference>
<evidence type="ECO:0000313" key="10">
    <source>
        <dbReference type="Proteomes" id="UP000249590"/>
    </source>
</evidence>
<dbReference type="Proteomes" id="UP000249590">
    <property type="component" value="Unassembled WGS sequence"/>
</dbReference>
<feature type="transmembrane region" description="Helical" evidence="8">
    <location>
        <begin position="23"/>
        <end position="40"/>
    </location>
</feature>
<evidence type="ECO:0000256" key="6">
    <source>
        <dbReference type="PIRSR" id="PIRSR608901-1"/>
    </source>
</evidence>
<keyword evidence="10" id="KW-1185">Reference proteome</keyword>
<keyword evidence="6" id="KW-0106">Calcium</keyword>
<evidence type="ECO:0000256" key="4">
    <source>
        <dbReference type="ARBA" id="ARBA00022989"/>
    </source>
</evidence>
<keyword evidence="2 8" id="KW-0812">Transmembrane</keyword>
<proteinExistence type="predicted"/>
<dbReference type="GO" id="GO:0016811">
    <property type="term" value="F:hydrolase activity, acting on carbon-nitrogen (but not peptide) bonds, in linear amides"/>
    <property type="evidence" value="ECO:0007669"/>
    <property type="project" value="InterPro"/>
</dbReference>
<keyword evidence="4 8" id="KW-1133">Transmembrane helix</keyword>
<evidence type="ECO:0000256" key="2">
    <source>
        <dbReference type="ARBA" id="ARBA00022692"/>
    </source>
</evidence>
<feature type="transmembrane region" description="Helical" evidence="8">
    <location>
        <begin position="138"/>
        <end position="156"/>
    </location>
</feature>
<sequence length="226" mass="23978">MDWTQPIDAYCERLGPEFWAEPWNAVTNAAFLIAALVAFVAARRRGGPDAGIALLIAVLCAIGVGSFLFHTFANRWSVMADVIPIQIFILVYFALAMRRFAGMAWWGAILATALFAVLSAAGSSALPGVVDLNGSEGYVPPLLGLLVVGLALWVAGRRDAGRALVTGAAIFAVSLTFRTLDRDVCGAAPLGTHFMWHVLNAVLLGHLIVALIRYGGVRTAAADRTA</sequence>
<keyword evidence="5 8" id="KW-0472">Membrane</keyword>
<dbReference type="OrthoDB" id="277121at2"/>
<feature type="transmembrane region" description="Helical" evidence="8">
    <location>
        <begin position="78"/>
        <end position="97"/>
    </location>
</feature>
<name>A0A8B2NZN2_9HYPH</name>
<accession>A0A8B2NZN2</accession>
<keyword evidence="6" id="KW-0479">Metal-binding</keyword>
<evidence type="ECO:0000256" key="3">
    <source>
        <dbReference type="ARBA" id="ARBA00022801"/>
    </source>
</evidence>
<evidence type="ECO:0000256" key="5">
    <source>
        <dbReference type="ARBA" id="ARBA00023136"/>
    </source>
</evidence>
<dbReference type="AlphaFoldDB" id="A0A8B2NZN2"/>
<evidence type="ECO:0000256" key="7">
    <source>
        <dbReference type="PIRSR" id="PIRSR608901-2"/>
    </source>
</evidence>
<organism evidence="9 10">
    <name type="scientific">Acuticoccus sediminis</name>
    <dbReference type="NCBI Taxonomy" id="2184697"/>
    <lineage>
        <taxon>Bacteria</taxon>
        <taxon>Pseudomonadati</taxon>
        <taxon>Pseudomonadota</taxon>
        <taxon>Alphaproteobacteria</taxon>
        <taxon>Hyphomicrobiales</taxon>
        <taxon>Amorphaceae</taxon>
        <taxon>Acuticoccus</taxon>
    </lineage>
</organism>
<comment type="cofactor">
    <cofactor evidence="7">
        <name>Zn(2+)</name>
        <dbReference type="ChEBI" id="CHEBI:29105"/>
    </cofactor>
</comment>
<feature type="binding site" evidence="6">
    <location>
        <position position="21"/>
    </location>
    <ligand>
        <name>Ca(2+)</name>
        <dbReference type="ChEBI" id="CHEBI:29108"/>
    </ligand>
</feature>
<feature type="binding site" evidence="7">
    <location>
        <position position="197"/>
    </location>
    <ligand>
        <name>Zn(2+)</name>
        <dbReference type="ChEBI" id="CHEBI:29105"/>
        <note>catalytic</note>
    </ligand>
</feature>
<dbReference type="GO" id="GO:0016020">
    <property type="term" value="C:membrane"/>
    <property type="evidence" value="ECO:0007669"/>
    <property type="project" value="UniProtKB-SubCell"/>
</dbReference>
<keyword evidence="7" id="KW-0862">Zinc</keyword>
<evidence type="ECO:0000313" key="9">
    <source>
        <dbReference type="EMBL" id="RAI04170.1"/>
    </source>
</evidence>
<evidence type="ECO:0000256" key="8">
    <source>
        <dbReference type="SAM" id="Phobius"/>
    </source>
</evidence>
<evidence type="ECO:0000256" key="1">
    <source>
        <dbReference type="ARBA" id="ARBA00004141"/>
    </source>
</evidence>
<reference evidence="9 10" key="1">
    <citation type="submission" date="2018-05" db="EMBL/GenBank/DDBJ databases">
        <title>Acuticoccus sediminis sp. nov., isolated from deep-sea sediment of Indian Ocean.</title>
        <authorList>
            <person name="Liu X."/>
            <person name="Lai Q."/>
            <person name="Du Y."/>
            <person name="Sun F."/>
            <person name="Zhang X."/>
            <person name="Wang S."/>
            <person name="Shao Z."/>
        </authorList>
    </citation>
    <scope>NUCLEOTIDE SEQUENCE [LARGE SCALE GENOMIC DNA]</scope>
    <source>
        <strain evidence="9 10">PTG4-2</strain>
    </source>
</reference>
<keyword evidence="3" id="KW-0378">Hydrolase</keyword>
<feature type="binding site" evidence="7">
    <location>
        <position position="193"/>
    </location>
    <ligand>
        <name>Zn(2+)</name>
        <dbReference type="ChEBI" id="CHEBI:29105"/>
        <note>catalytic</note>
    </ligand>
</feature>
<comment type="subcellular location">
    <subcellularLocation>
        <location evidence="1">Membrane</location>
        <topology evidence="1">Multi-pass membrane protein</topology>
    </subcellularLocation>
</comment>
<feature type="transmembrane region" description="Helical" evidence="8">
    <location>
        <begin position="163"/>
        <end position="180"/>
    </location>
</feature>